<evidence type="ECO:0000256" key="2">
    <source>
        <dbReference type="SAM" id="MobiDB-lite"/>
    </source>
</evidence>
<dbReference type="AlphaFoldDB" id="A0AAJ0XAT2"/>
<feature type="compositionally biased region" description="Low complexity" evidence="2">
    <location>
        <begin position="223"/>
        <end position="239"/>
    </location>
</feature>
<name>A0AAJ0XAT2_9GAMM</name>
<keyword evidence="4" id="KW-1185">Reference proteome</keyword>
<keyword evidence="1" id="KW-0175">Coiled coil</keyword>
<evidence type="ECO:0000313" key="3">
    <source>
        <dbReference type="EMBL" id="MBK1705172.1"/>
    </source>
</evidence>
<protein>
    <submittedName>
        <fullName evidence="3">Uncharacterized protein</fullName>
    </submittedName>
</protein>
<feature type="coiled-coil region" evidence="1">
    <location>
        <begin position="165"/>
        <end position="199"/>
    </location>
</feature>
<reference evidence="3" key="2">
    <citation type="journal article" date="2020" name="Microorganisms">
        <title>Osmotic Adaptation and Compatible Solute Biosynthesis of Phototrophic Bacteria as Revealed from Genome Analyses.</title>
        <authorList>
            <person name="Imhoff J.F."/>
            <person name="Rahn T."/>
            <person name="Kunzel S."/>
            <person name="Keller A."/>
            <person name="Neulinger S.C."/>
        </authorList>
    </citation>
    <scope>NUCLEOTIDE SEQUENCE</scope>
    <source>
        <strain evidence="3">DSM 11080</strain>
    </source>
</reference>
<evidence type="ECO:0000313" key="4">
    <source>
        <dbReference type="Proteomes" id="UP001296776"/>
    </source>
</evidence>
<organism evidence="3 4">
    <name type="scientific">Halochromatium glycolicum</name>
    <dbReference type="NCBI Taxonomy" id="85075"/>
    <lineage>
        <taxon>Bacteria</taxon>
        <taxon>Pseudomonadati</taxon>
        <taxon>Pseudomonadota</taxon>
        <taxon>Gammaproteobacteria</taxon>
        <taxon>Chromatiales</taxon>
        <taxon>Chromatiaceae</taxon>
        <taxon>Halochromatium</taxon>
    </lineage>
</organism>
<proteinExistence type="predicted"/>
<feature type="compositionally biased region" description="Basic and acidic residues" evidence="2">
    <location>
        <begin position="211"/>
        <end position="222"/>
    </location>
</feature>
<dbReference type="EMBL" id="NRSJ01000019">
    <property type="protein sequence ID" value="MBK1705172.1"/>
    <property type="molecule type" value="Genomic_DNA"/>
</dbReference>
<accession>A0AAJ0XAT2</accession>
<dbReference type="RefSeq" id="WP_200346386.1">
    <property type="nucleotide sequence ID" value="NZ_NRSJ01000019.1"/>
</dbReference>
<comment type="caution">
    <text evidence="3">The sequence shown here is derived from an EMBL/GenBank/DDBJ whole genome shotgun (WGS) entry which is preliminary data.</text>
</comment>
<sequence>MSELHPTRDLLPGLECYGQNEIFELARDDTALVGVLARFMPDDAESTRQVSQVRKALADNAERLARTLSRQDELEQDLTRLPKLNEQVAQFKALGIEAKLKQVLLVEKERQLKPQLAEEWERVESALQTFEAELPDLTFLSDTALDGLPHAEVLRRGRALLDGIRTGAANAVEQLRGQLDRAKDDVAALTRDLEQGLDAAERGLEAEFAKLRSRHGRADQDHPAAAGAQRPAPGVRGDG</sequence>
<gene>
    <name evidence="3" type="ORF">CKO40_11620</name>
</gene>
<dbReference type="Proteomes" id="UP001296776">
    <property type="component" value="Unassembled WGS sequence"/>
</dbReference>
<feature type="region of interest" description="Disordered" evidence="2">
    <location>
        <begin position="211"/>
        <end position="239"/>
    </location>
</feature>
<evidence type="ECO:0000256" key="1">
    <source>
        <dbReference type="SAM" id="Coils"/>
    </source>
</evidence>
<reference evidence="3" key="1">
    <citation type="submission" date="2017-08" db="EMBL/GenBank/DDBJ databases">
        <authorList>
            <person name="Imhoff J.F."/>
            <person name="Rahn T."/>
            <person name="Kuenzel S."/>
            <person name="Neulinger S.C."/>
        </authorList>
    </citation>
    <scope>NUCLEOTIDE SEQUENCE</scope>
    <source>
        <strain evidence="3">DSM 11080</strain>
    </source>
</reference>